<dbReference type="InterPro" id="IPR036412">
    <property type="entry name" value="HAD-like_sf"/>
</dbReference>
<evidence type="ECO:0000256" key="5">
    <source>
        <dbReference type="ARBA" id="ARBA00022801"/>
    </source>
</evidence>
<dbReference type="NCBIfam" id="TIGR01662">
    <property type="entry name" value="HAD-SF-IIIA"/>
    <property type="match status" value="1"/>
</dbReference>
<dbReference type="Proteomes" id="UP000295621">
    <property type="component" value="Unassembled WGS sequence"/>
</dbReference>
<keyword evidence="6" id="KW-0119">Carbohydrate metabolism</keyword>
<dbReference type="InterPro" id="IPR029044">
    <property type="entry name" value="Nucleotide-diphossugar_trans"/>
</dbReference>
<keyword evidence="5 9" id="KW-0378">Hydrolase</keyword>
<comment type="similarity">
    <text evidence="2">Belongs to the GmhB family.</text>
</comment>
<evidence type="ECO:0000256" key="1">
    <source>
        <dbReference type="ARBA" id="ARBA00004496"/>
    </source>
</evidence>
<dbReference type="InterPro" id="IPR001173">
    <property type="entry name" value="Glyco_trans_2-like"/>
</dbReference>
<evidence type="ECO:0000259" key="8">
    <source>
        <dbReference type="Pfam" id="PF00535"/>
    </source>
</evidence>
<evidence type="ECO:0000313" key="9">
    <source>
        <dbReference type="EMBL" id="TDC52142.1"/>
    </source>
</evidence>
<feature type="domain" description="Glycosyltransferase 2-like" evidence="8">
    <location>
        <begin position="44"/>
        <end position="110"/>
    </location>
</feature>
<dbReference type="GO" id="GO:0046872">
    <property type="term" value="F:metal ion binding"/>
    <property type="evidence" value="ECO:0007669"/>
    <property type="project" value="UniProtKB-KW"/>
</dbReference>
<dbReference type="SUPFAM" id="SSF53448">
    <property type="entry name" value="Nucleotide-diphospho-sugar transferases"/>
    <property type="match status" value="1"/>
</dbReference>
<comment type="subcellular location">
    <subcellularLocation>
        <location evidence="1">Cytoplasm</location>
    </subcellularLocation>
</comment>
<evidence type="ECO:0000256" key="7">
    <source>
        <dbReference type="ARBA" id="ARBA00031828"/>
    </source>
</evidence>
<dbReference type="AlphaFoldDB" id="A0A4R4RTK9"/>
<dbReference type="GO" id="GO:0016791">
    <property type="term" value="F:phosphatase activity"/>
    <property type="evidence" value="ECO:0007669"/>
    <property type="project" value="InterPro"/>
</dbReference>
<evidence type="ECO:0000256" key="2">
    <source>
        <dbReference type="ARBA" id="ARBA00005628"/>
    </source>
</evidence>
<dbReference type="PANTHER" id="PTHR42891">
    <property type="entry name" value="D-GLYCERO-BETA-D-MANNO-HEPTOSE-1,7-BISPHOSPHATE 7-PHOSPHATASE"/>
    <property type="match status" value="1"/>
</dbReference>
<dbReference type="GO" id="GO:0005737">
    <property type="term" value="C:cytoplasm"/>
    <property type="evidence" value="ECO:0007669"/>
    <property type="project" value="UniProtKB-SubCell"/>
</dbReference>
<dbReference type="Pfam" id="PF00535">
    <property type="entry name" value="Glycos_transf_2"/>
    <property type="match status" value="1"/>
</dbReference>
<gene>
    <name evidence="9" type="ORF">E1212_09890</name>
</gene>
<name>A0A4R4RTK9_9ACTN</name>
<dbReference type="NCBIfam" id="TIGR01656">
    <property type="entry name" value="Histidinol-ppas"/>
    <property type="match status" value="1"/>
</dbReference>
<dbReference type="CDD" id="cd07503">
    <property type="entry name" value="HAD_HisB-N"/>
    <property type="match status" value="1"/>
</dbReference>
<keyword evidence="3" id="KW-0963">Cytoplasm</keyword>
<evidence type="ECO:0000256" key="3">
    <source>
        <dbReference type="ARBA" id="ARBA00022490"/>
    </source>
</evidence>
<dbReference type="Pfam" id="PF13242">
    <property type="entry name" value="Hydrolase_like"/>
    <property type="match status" value="1"/>
</dbReference>
<keyword evidence="10" id="KW-1185">Reference proteome</keyword>
<keyword evidence="4" id="KW-0479">Metal-binding</keyword>
<sequence length="477" mass="50302">MPVLPTTVVIPTVGRPSLGVLLRSLRESRGPRPADVIVVDDSATRSGPAAARNRGWRRARTPWVSFLDDDVIVGPDWLQRLAEDLATAADDVAGSQGRVTVPLPEHRRPTDWERSTAGLEAGRWITADLTYRREALAAAGGFDERFPRAYREDSDLALRVRAAGGLLVRGGRGIVHPVRPAGFWTSVKVQAGNADDVLMRRLHGPDWRAQAGAGPGRRRAHLVTTALGAGALLATAAGRHRAAAMAAAGWLAATGDFAVGRITPGPRDPAEIVMMLVTSAVIPPAAMWHTARGWWRHRGAGQWRGVPELVLLDRDGTLVRDVPYNGDPELVDPMPGAEAALGRLRAAGVRLGVVTNQSGVARGLLAEDDVERVNTRVEQLLGPFDVWRVCPHGPGDGCGCRKPAAGMVLAACAELGVEPARCVVIGDIGADVDAAEAAGATGLLVPGPQTRSAEVSAARHVAPDLGRAVETVLGGAW</sequence>
<dbReference type="OrthoDB" id="9781367at2"/>
<protein>
    <recommendedName>
        <fullName evidence="7">D,D-heptose 1,7-bisphosphate phosphatase</fullName>
    </recommendedName>
</protein>
<dbReference type="EMBL" id="SMKL01000017">
    <property type="protein sequence ID" value="TDC52142.1"/>
    <property type="molecule type" value="Genomic_DNA"/>
</dbReference>
<dbReference type="InterPro" id="IPR006543">
    <property type="entry name" value="Histidinol-phos"/>
</dbReference>
<comment type="caution">
    <text evidence="9">The sequence shown here is derived from an EMBL/GenBank/DDBJ whole genome shotgun (WGS) entry which is preliminary data.</text>
</comment>
<evidence type="ECO:0000256" key="4">
    <source>
        <dbReference type="ARBA" id="ARBA00022723"/>
    </source>
</evidence>
<dbReference type="InterPro" id="IPR006549">
    <property type="entry name" value="HAD-SF_hydro_IIIA"/>
</dbReference>
<dbReference type="PANTHER" id="PTHR42891:SF1">
    <property type="entry name" value="D-GLYCERO-BETA-D-MANNO-HEPTOSE-1,7-BISPHOSPHATE 7-PHOSPHATASE"/>
    <property type="match status" value="1"/>
</dbReference>
<dbReference type="RefSeq" id="WP_131981823.1">
    <property type="nucleotide sequence ID" value="NZ_SMKL01000017.1"/>
</dbReference>
<evidence type="ECO:0000256" key="6">
    <source>
        <dbReference type="ARBA" id="ARBA00023277"/>
    </source>
</evidence>
<dbReference type="Gene3D" id="3.90.550.10">
    <property type="entry name" value="Spore Coat Polysaccharide Biosynthesis Protein SpsA, Chain A"/>
    <property type="match status" value="1"/>
</dbReference>
<organism evidence="9 10">
    <name type="scientific">Jiangella ureilytica</name>
    <dbReference type="NCBI Taxonomy" id="2530374"/>
    <lineage>
        <taxon>Bacteria</taxon>
        <taxon>Bacillati</taxon>
        <taxon>Actinomycetota</taxon>
        <taxon>Actinomycetes</taxon>
        <taxon>Jiangellales</taxon>
        <taxon>Jiangellaceae</taxon>
        <taxon>Jiangella</taxon>
    </lineage>
</organism>
<dbReference type="GO" id="GO:0005975">
    <property type="term" value="P:carbohydrate metabolic process"/>
    <property type="evidence" value="ECO:0007669"/>
    <property type="project" value="InterPro"/>
</dbReference>
<dbReference type="SUPFAM" id="SSF56784">
    <property type="entry name" value="HAD-like"/>
    <property type="match status" value="1"/>
</dbReference>
<accession>A0A4R4RTK9</accession>
<dbReference type="InterPro" id="IPR023214">
    <property type="entry name" value="HAD_sf"/>
</dbReference>
<evidence type="ECO:0000313" key="10">
    <source>
        <dbReference type="Proteomes" id="UP000295621"/>
    </source>
</evidence>
<proteinExistence type="inferred from homology"/>
<reference evidence="9 10" key="1">
    <citation type="submission" date="2019-02" db="EMBL/GenBank/DDBJ databases">
        <title>Draft genome sequences of novel Actinobacteria.</title>
        <authorList>
            <person name="Sahin N."/>
            <person name="Ay H."/>
            <person name="Saygin H."/>
        </authorList>
    </citation>
    <scope>NUCLEOTIDE SEQUENCE [LARGE SCALE GENOMIC DNA]</scope>
    <source>
        <strain evidence="9 10">KC603</strain>
    </source>
</reference>
<dbReference type="Gene3D" id="3.40.50.1000">
    <property type="entry name" value="HAD superfamily/HAD-like"/>
    <property type="match status" value="1"/>
</dbReference>
<dbReference type="InterPro" id="IPR004446">
    <property type="entry name" value="Heptose_bisP_phosphatase"/>
</dbReference>